<proteinExistence type="predicted"/>
<keyword evidence="2" id="KW-1185">Reference proteome</keyword>
<gene>
    <name evidence="1" type="ORF">C3L50_05055</name>
</gene>
<dbReference type="AlphaFoldDB" id="A0A2S5AED5"/>
<dbReference type="OrthoDB" id="1361061at2"/>
<accession>A0A2S5AED5</accession>
<evidence type="ECO:0008006" key="3">
    <source>
        <dbReference type="Google" id="ProtNLM"/>
    </source>
</evidence>
<reference evidence="1 2" key="1">
    <citation type="submission" date="2018-01" db="EMBL/GenBank/DDBJ databases">
        <authorList>
            <person name="Gaut B.S."/>
            <person name="Morton B.R."/>
            <person name="Clegg M.T."/>
            <person name="Duvall M.R."/>
        </authorList>
    </citation>
    <scope>NUCLEOTIDE SEQUENCE [LARGE SCALE GENOMIC DNA]</scope>
    <source>
        <strain evidence="1 2">HR-AY</strain>
    </source>
</reference>
<organism evidence="1 2">
    <name type="scientific">Flavobacterium alvei</name>
    <dbReference type="NCBI Taxonomy" id="2080416"/>
    <lineage>
        <taxon>Bacteria</taxon>
        <taxon>Pseudomonadati</taxon>
        <taxon>Bacteroidota</taxon>
        <taxon>Flavobacteriia</taxon>
        <taxon>Flavobacteriales</taxon>
        <taxon>Flavobacteriaceae</taxon>
        <taxon>Flavobacterium</taxon>
    </lineage>
</organism>
<sequence>MKYLISIAFLFLTINVKSQNQSKDQIVGDWKVTNVIVKSTDKNKIDLANSFKNSIFSFKPNDYFSFTSAEKSKLIMMVVEQLKNKKWLFEEKSQTIRIGSAKDSYSIMFILPKIENNKASFEIGETEINLELIKI</sequence>
<name>A0A2S5AED5_9FLAO</name>
<dbReference type="RefSeq" id="WP_103805052.1">
    <property type="nucleotide sequence ID" value="NZ_CAKZGH010000141.1"/>
</dbReference>
<comment type="caution">
    <text evidence="1">The sequence shown here is derived from an EMBL/GenBank/DDBJ whole genome shotgun (WGS) entry which is preliminary data.</text>
</comment>
<evidence type="ECO:0000313" key="1">
    <source>
        <dbReference type="EMBL" id="POY40866.1"/>
    </source>
</evidence>
<dbReference type="EMBL" id="PQVG01000002">
    <property type="protein sequence ID" value="POY40866.1"/>
    <property type="molecule type" value="Genomic_DNA"/>
</dbReference>
<protein>
    <recommendedName>
        <fullName evidence="3">Lipocalin-like domain-containing protein</fullName>
    </recommendedName>
</protein>
<dbReference type="Proteomes" id="UP000237310">
    <property type="component" value="Unassembled WGS sequence"/>
</dbReference>
<evidence type="ECO:0000313" key="2">
    <source>
        <dbReference type="Proteomes" id="UP000237310"/>
    </source>
</evidence>